<dbReference type="RefSeq" id="WP_052400005.1">
    <property type="nucleotide sequence ID" value="NZ_CP006933.1"/>
</dbReference>
<accession>A0A089ZGS4</accession>
<evidence type="ECO:0008006" key="3">
    <source>
        <dbReference type="Google" id="ProtNLM"/>
    </source>
</evidence>
<dbReference type="OrthoDB" id="385489at2157"/>
<proteinExistence type="predicted"/>
<protein>
    <recommendedName>
        <fullName evidence="3">DUF4145 domain-containing protein</fullName>
    </recommendedName>
</protein>
<evidence type="ECO:0000313" key="1">
    <source>
        <dbReference type="EMBL" id="AIS32365.1"/>
    </source>
</evidence>
<dbReference type="Proteomes" id="UP000029661">
    <property type="component" value="Chromosome"/>
</dbReference>
<evidence type="ECO:0000313" key="2">
    <source>
        <dbReference type="Proteomes" id="UP000029661"/>
    </source>
</evidence>
<reference evidence="1 2" key="1">
    <citation type="submission" date="2013-12" db="EMBL/GenBank/DDBJ databases">
        <title>The complete genome sequence of Methanobacterium sp. BRM9.</title>
        <authorList>
            <consortium name="Pastoral Greenhouse Gas Research Consortium"/>
            <person name="Kelly W.J."/>
            <person name="Leahy S.C."/>
            <person name="Perry R."/>
            <person name="Li D."/>
            <person name="Altermann E."/>
            <person name="Lambie S.C."/>
            <person name="Attwood G.T."/>
        </authorList>
    </citation>
    <scope>NUCLEOTIDE SEQUENCE [LARGE SCALE GENOMIC DNA]</scope>
    <source>
        <strain evidence="1 2">BRM9</strain>
    </source>
</reference>
<dbReference type="KEGG" id="mfc:BRM9_1551"/>
<dbReference type="GeneID" id="25399527"/>
<organism evidence="1 2">
    <name type="scientific">Methanobacterium formicicum</name>
    <dbReference type="NCBI Taxonomy" id="2162"/>
    <lineage>
        <taxon>Archaea</taxon>
        <taxon>Methanobacteriati</taxon>
        <taxon>Methanobacteriota</taxon>
        <taxon>Methanomada group</taxon>
        <taxon>Methanobacteria</taxon>
        <taxon>Methanobacteriales</taxon>
        <taxon>Methanobacteriaceae</taxon>
        <taxon>Methanobacterium</taxon>
    </lineage>
</organism>
<dbReference type="AlphaFoldDB" id="A0A089ZGS4"/>
<dbReference type="EMBL" id="CP006933">
    <property type="protein sequence ID" value="AIS32365.1"/>
    <property type="molecule type" value="Genomic_DNA"/>
</dbReference>
<name>A0A089ZGS4_METFO</name>
<gene>
    <name evidence="1" type="ORF">BRM9_1551</name>
</gene>
<sequence length="267" mass="30916">MPNKDFLESYPLYKKFSINSCPAILRNLPKPSIKLFCNVCRSEQTFSMINEWYSCYNNGNLQTEGIVTLIMYECVGCGEYHQYFVIKISDNKDYVMKVGQFPPWKINVKKELRPFLGKHLDTYQNGLVCESQGYGIGAYAYYRRIVEEIIDELLEGISDLIEDDKKEAYIDVLEQTKKSRVAKDKIEIVKDLLPSILRPNGMNPLSLLHSILSEGIHSLSEDECLERAGDVRNILEFLIKEIIRHQDTSKEFTKSMESLLSKKFKKK</sequence>